<name>A0A852ZIY8_9ACTN</name>
<dbReference type="RefSeq" id="WP_179790350.1">
    <property type="nucleotide sequence ID" value="NZ_BAAARR010000031.1"/>
</dbReference>
<accession>A0A852ZIY8</accession>
<dbReference type="Proteomes" id="UP000579605">
    <property type="component" value="Unassembled WGS sequence"/>
</dbReference>
<keyword evidence="2" id="KW-1185">Reference proteome</keyword>
<comment type="caution">
    <text evidence="1">The sequence shown here is derived from an EMBL/GenBank/DDBJ whole genome shotgun (WGS) entry which is preliminary data.</text>
</comment>
<organism evidence="1 2">
    <name type="scientific">Actinopolymorpha rutila</name>
    <dbReference type="NCBI Taxonomy" id="446787"/>
    <lineage>
        <taxon>Bacteria</taxon>
        <taxon>Bacillati</taxon>
        <taxon>Actinomycetota</taxon>
        <taxon>Actinomycetes</taxon>
        <taxon>Propionibacteriales</taxon>
        <taxon>Actinopolymorphaceae</taxon>
        <taxon>Actinopolymorpha</taxon>
    </lineage>
</organism>
<gene>
    <name evidence="1" type="ORF">F4554_005562</name>
</gene>
<evidence type="ECO:0000313" key="2">
    <source>
        <dbReference type="Proteomes" id="UP000579605"/>
    </source>
</evidence>
<sequence>MAMSAGRSAFVLDDDADEATVIAAHQEGLRVVRGVLRRVWIDAISDRPWPQQAQDPLRALLDLAALRHTGDTGIEVDVGDDDQFDLVVALSPFTISAEGWAESDEQIYSASDTGTSLWMALTPREHSELRERLLTRGADPNAVIPQPPRRRPWWTFSLTPA</sequence>
<protein>
    <submittedName>
        <fullName evidence="1">Uncharacterized protein</fullName>
    </submittedName>
</protein>
<evidence type="ECO:0000313" key="1">
    <source>
        <dbReference type="EMBL" id="NYH92924.1"/>
    </source>
</evidence>
<proteinExistence type="predicted"/>
<reference evidence="1 2" key="1">
    <citation type="submission" date="2020-07" db="EMBL/GenBank/DDBJ databases">
        <title>Sequencing the genomes of 1000 actinobacteria strains.</title>
        <authorList>
            <person name="Klenk H.-P."/>
        </authorList>
    </citation>
    <scope>NUCLEOTIDE SEQUENCE [LARGE SCALE GENOMIC DNA]</scope>
    <source>
        <strain evidence="1 2">DSM 18448</strain>
    </source>
</reference>
<dbReference type="EMBL" id="JACBZH010000001">
    <property type="protein sequence ID" value="NYH92924.1"/>
    <property type="molecule type" value="Genomic_DNA"/>
</dbReference>
<dbReference type="AlphaFoldDB" id="A0A852ZIY8"/>